<dbReference type="PANTHER" id="PTHR46696:SF1">
    <property type="entry name" value="CYTOCHROME P450 YJIB-RELATED"/>
    <property type="match status" value="1"/>
</dbReference>
<sequence>MTTTSTFGADRAAELLAHPDLVPPLAEAGADGGLAWLRANVARFASGERHARYRGQVGELLGRMEPGRLRVRAAELAREVVAGAPGEVDVMAAIAREVPVRVLGEAVGIGCAAGGERGPENASAVGTGIADGVEVAAVRAVAAGYLSGEATEERDAAVESLVAACGGEHDEATAAKIGLLVQACEATAALIGNALAAMLGDSAAVSSDRSGQGERAEGGEQVGQGGDGEEAGSPQGASQEDRSRPGGTGVGDTARSAPITVAAELRSNPPVRATVRLAARAIEVPADPGHSPVGGAALSTSGRPPVGSKHTGSAAEGVSLAPGDLVLISLSDGPHSLPFGAGPHACPGRDQAIAIAIGVCEALRHTRLLTAPIEYEPLPNLRIPTRLEVAP</sequence>
<feature type="region of interest" description="Disordered" evidence="2">
    <location>
        <begin position="205"/>
        <end position="254"/>
    </location>
</feature>
<dbReference type="InterPro" id="IPR017972">
    <property type="entry name" value="Cyt_P450_CS"/>
</dbReference>
<dbReference type="PROSITE" id="PS00086">
    <property type="entry name" value="CYTOCHROME_P450"/>
    <property type="match status" value="1"/>
</dbReference>
<accession>A0A1G9D9N0</accession>
<feature type="region of interest" description="Disordered" evidence="2">
    <location>
        <begin position="285"/>
        <end position="314"/>
    </location>
</feature>
<dbReference type="GO" id="GO:0004497">
    <property type="term" value="F:monooxygenase activity"/>
    <property type="evidence" value="ECO:0007669"/>
    <property type="project" value="InterPro"/>
</dbReference>
<proteinExistence type="inferred from homology"/>
<keyword evidence="4" id="KW-1185">Reference proteome</keyword>
<name>A0A1G9D9N0_9ACTN</name>
<evidence type="ECO:0000256" key="1">
    <source>
        <dbReference type="ARBA" id="ARBA00010617"/>
    </source>
</evidence>
<dbReference type="Proteomes" id="UP000198662">
    <property type="component" value="Unassembled WGS sequence"/>
</dbReference>
<organism evidence="3 4">
    <name type="scientific">Glycomyces sambucus</name>
    <dbReference type="NCBI Taxonomy" id="380244"/>
    <lineage>
        <taxon>Bacteria</taxon>
        <taxon>Bacillati</taxon>
        <taxon>Actinomycetota</taxon>
        <taxon>Actinomycetes</taxon>
        <taxon>Glycomycetales</taxon>
        <taxon>Glycomycetaceae</taxon>
        <taxon>Glycomyces</taxon>
    </lineage>
</organism>
<dbReference type="GO" id="GO:0020037">
    <property type="term" value="F:heme binding"/>
    <property type="evidence" value="ECO:0007669"/>
    <property type="project" value="InterPro"/>
</dbReference>
<dbReference type="PANTHER" id="PTHR46696">
    <property type="entry name" value="P450, PUTATIVE (EUROFUNG)-RELATED"/>
    <property type="match status" value="1"/>
</dbReference>
<evidence type="ECO:0000313" key="3">
    <source>
        <dbReference type="EMBL" id="SDK60577.1"/>
    </source>
</evidence>
<dbReference type="InterPro" id="IPR036396">
    <property type="entry name" value="Cyt_P450_sf"/>
</dbReference>
<dbReference type="EMBL" id="FNGF01000001">
    <property type="protein sequence ID" value="SDK60577.1"/>
    <property type="molecule type" value="Genomic_DNA"/>
</dbReference>
<dbReference type="AlphaFoldDB" id="A0A1G9D9N0"/>
<dbReference type="GO" id="GO:0016705">
    <property type="term" value="F:oxidoreductase activity, acting on paired donors, with incorporation or reduction of molecular oxygen"/>
    <property type="evidence" value="ECO:0007669"/>
    <property type="project" value="InterPro"/>
</dbReference>
<gene>
    <name evidence="3" type="ORF">SAMN05216298_0756</name>
</gene>
<protein>
    <submittedName>
        <fullName evidence="3">Cytochrome P450</fullName>
    </submittedName>
</protein>
<reference evidence="4" key="1">
    <citation type="submission" date="2016-10" db="EMBL/GenBank/DDBJ databases">
        <authorList>
            <person name="Varghese N."/>
            <person name="Submissions S."/>
        </authorList>
    </citation>
    <scope>NUCLEOTIDE SEQUENCE [LARGE SCALE GENOMIC DNA]</scope>
    <source>
        <strain evidence="4">CGMCC 4.3147</strain>
    </source>
</reference>
<dbReference type="Gene3D" id="1.10.630.10">
    <property type="entry name" value="Cytochrome P450"/>
    <property type="match status" value="2"/>
</dbReference>
<dbReference type="SUPFAM" id="SSF48264">
    <property type="entry name" value="Cytochrome P450"/>
    <property type="match status" value="1"/>
</dbReference>
<dbReference type="RefSeq" id="WP_176953175.1">
    <property type="nucleotide sequence ID" value="NZ_FNGF01000001.1"/>
</dbReference>
<dbReference type="STRING" id="380244.SAMN05216298_0756"/>
<dbReference type="GO" id="GO:0005506">
    <property type="term" value="F:iron ion binding"/>
    <property type="evidence" value="ECO:0007669"/>
    <property type="project" value="InterPro"/>
</dbReference>
<evidence type="ECO:0000256" key="2">
    <source>
        <dbReference type="SAM" id="MobiDB-lite"/>
    </source>
</evidence>
<evidence type="ECO:0000313" key="4">
    <source>
        <dbReference type="Proteomes" id="UP000198662"/>
    </source>
</evidence>
<comment type="similarity">
    <text evidence="1">Belongs to the cytochrome P450 family.</text>
</comment>